<feature type="repeat" description="TPR" evidence="1">
    <location>
        <begin position="221"/>
        <end position="254"/>
    </location>
</feature>
<evidence type="ECO:0000313" key="5">
    <source>
        <dbReference type="Proteomes" id="UP000030765"/>
    </source>
</evidence>
<reference evidence="3 5" key="1">
    <citation type="journal article" date="2014" name="BMC Genomics">
        <title>Genome sequence of Anopheles sinensis provides insight into genetics basis of mosquito competence for malaria parasites.</title>
        <authorList>
            <person name="Zhou D."/>
            <person name="Zhang D."/>
            <person name="Ding G."/>
            <person name="Shi L."/>
            <person name="Hou Q."/>
            <person name="Ye Y."/>
            <person name="Xu Y."/>
            <person name="Zhou H."/>
            <person name="Xiong C."/>
            <person name="Li S."/>
            <person name="Yu J."/>
            <person name="Hong S."/>
            <person name="Yu X."/>
            <person name="Zou P."/>
            <person name="Chen C."/>
            <person name="Chang X."/>
            <person name="Wang W."/>
            <person name="Lv Y."/>
            <person name="Sun Y."/>
            <person name="Ma L."/>
            <person name="Shen B."/>
            <person name="Zhu C."/>
        </authorList>
    </citation>
    <scope>NUCLEOTIDE SEQUENCE [LARGE SCALE GENOMIC DNA]</scope>
</reference>
<evidence type="ECO:0000256" key="2">
    <source>
        <dbReference type="SAM" id="MobiDB-lite"/>
    </source>
</evidence>
<dbReference type="PANTHER" id="PTHR23082:SF0">
    <property type="entry name" value="GENERAL TRANSCRIPTION FACTOR 3C POLYPEPTIDE 3"/>
    <property type="match status" value="1"/>
</dbReference>
<dbReference type="Gene3D" id="1.25.40.10">
    <property type="entry name" value="Tetratricopeptide repeat domain"/>
    <property type="match status" value="3"/>
</dbReference>
<sequence>MSFNNSDYDSSNVEIEEFEVDEVDASELTEFIELPCETVAKLPKARGGPSTSSAKAYCTTASESDTDDERVQQREILLKKLVAREITYSEYQERLPDDELDEEDGYLELAKQQKRANYENDYASARMDAFRGNLQGSSPTESKRRRRKNLPPALQGLMGEANLCFARGDMKTAKDLCLEIIRQVPLAHEPFITLAQIYETEDPEQYLHYSFIAAHLNPTDVSQWTQVAELCVERGKIDLALTCYTRALKTDPKNVEIRLKRAQLAESRGDAKQAYRYYYGMLPYIPQEQGDLMISTAKKVAKKFSEETNIGAALDAMQIAYSTVPDKFSTEDINVLLELLISNGLYRRALDILTIHAGVEVVETGSDMVSREEPKPMVMVTIPDEIMLDFRTKLAVVLVHLKYEHLFEHLLEDVVMYIDPESDGDCYLDIAEALMKEQYYRFALRMLEPLIRSRKFSLAAVWLRYADCSRHVEENEKAIAAYRQVVSLAQHLDARLALAALLKKRGDYDEALEALKQDPDLEYLDPEVLYERCLLLEEVGHYREFLAEGFMLLARHCYELKNRYEMDTVVLGFRMYTSRLGDLKIRNIGEGAPAFSTTNDLSLETEWDLVLRLVKAADHLRDYTFFMKLVFTLRTSKRYERYRNELQQLALTACIYNRDPTFGLNIIRDQIRAIVVTQSAKLNQSHLWNLFNLVILISGDARYQRYLSRLFKRVPGIGIYPKTLLANYHLNSTTYKYALNEYNKIYNKTKDPLIAMLIAVTLLQIASQKYSTKKHSLLAQANVFMEKYRQGRPDELQHEVWYNYGRLYHQLGMHHLATDYYKRVLHFDSEVVRENPQHLCLKAEAAYNLCSIYKQSGNLELARKYMYDYLQV</sequence>
<dbReference type="PROSITE" id="PS50005">
    <property type="entry name" value="TPR"/>
    <property type="match status" value="2"/>
</dbReference>
<feature type="repeat" description="TPR" evidence="1">
    <location>
        <begin position="798"/>
        <end position="831"/>
    </location>
</feature>
<accession>A0A084VTQ7</accession>
<evidence type="ECO:0000256" key="1">
    <source>
        <dbReference type="PROSITE-ProRule" id="PRU00339"/>
    </source>
</evidence>
<dbReference type="OMA" id="SSPNMKF"/>
<name>A0A084VTQ7_ANOSI</name>
<dbReference type="EMBL" id="ATLV01016450">
    <property type="status" value="NOT_ANNOTATED_CDS"/>
    <property type="molecule type" value="Genomic_DNA"/>
</dbReference>
<dbReference type="AlphaFoldDB" id="A0A084VTQ7"/>
<dbReference type="SUPFAM" id="SSF48452">
    <property type="entry name" value="TPR-like"/>
    <property type="match status" value="1"/>
</dbReference>
<dbReference type="OrthoDB" id="151490at2759"/>
<dbReference type="Pfam" id="PF13414">
    <property type="entry name" value="TPR_11"/>
    <property type="match status" value="1"/>
</dbReference>
<keyword evidence="5" id="KW-1185">Reference proteome</keyword>
<dbReference type="Pfam" id="PF13181">
    <property type="entry name" value="TPR_8"/>
    <property type="match status" value="1"/>
</dbReference>
<proteinExistence type="predicted"/>
<reference evidence="4" key="2">
    <citation type="submission" date="2020-05" db="UniProtKB">
        <authorList>
            <consortium name="EnsemblMetazoa"/>
        </authorList>
    </citation>
    <scope>IDENTIFICATION</scope>
</reference>
<dbReference type="PANTHER" id="PTHR23082">
    <property type="entry name" value="TRANSCRIPTION INITIATION FACTOR IIIC TFIIIC , POLYPEPTIDE 3-RELATED"/>
    <property type="match status" value="1"/>
</dbReference>
<dbReference type="InterPro" id="IPR019734">
    <property type="entry name" value="TPR_rpt"/>
</dbReference>
<gene>
    <name evidence="3" type="ORF">ZHAS_00008962</name>
</gene>
<protein>
    <submittedName>
        <fullName evidence="3">AGAP010426-PA-like protein</fullName>
    </submittedName>
</protein>
<dbReference type="SMART" id="SM00028">
    <property type="entry name" value="TPR"/>
    <property type="match status" value="5"/>
</dbReference>
<evidence type="ECO:0000313" key="4">
    <source>
        <dbReference type="EnsemblMetazoa" id="ASIC008962-PA"/>
    </source>
</evidence>
<dbReference type="GO" id="GO:0000127">
    <property type="term" value="C:transcription factor TFIIIC complex"/>
    <property type="evidence" value="ECO:0007669"/>
    <property type="project" value="TreeGrafter"/>
</dbReference>
<dbReference type="EnsemblMetazoa" id="ASIC008962-RA">
    <property type="protein sequence ID" value="ASIC008962-PA"/>
    <property type="gene ID" value="ASIC008962"/>
</dbReference>
<dbReference type="VEuPathDB" id="VectorBase:ASIC008962"/>
<keyword evidence="1" id="KW-0802">TPR repeat</keyword>
<organism evidence="3">
    <name type="scientific">Anopheles sinensis</name>
    <name type="common">Mosquito</name>
    <dbReference type="NCBI Taxonomy" id="74873"/>
    <lineage>
        <taxon>Eukaryota</taxon>
        <taxon>Metazoa</taxon>
        <taxon>Ecdysozoa</taxon>
        <taxon>Arthropoda</taxon>
        <taxon>Hexapoda</taxon>
        <taxon>Insecta</taxon>
        <taxon>Pterygota</taxon>
        <taxon>Neoptera</taxon>
        <taxon>Endopterygota</taxon>
        <taxon>Diptera</taxon>
        <taxon>Nematocera</taxon>
        <taxon>Culicoidea</taxon>
        <taxon>Culicidae</taxon>
        <taxon>Anophelinae</taxon>
        <taxon>Anopheles</taxon>
    </lineage>
</organism>
<dbReference type="STRING" id="74873.A0A084VTQ7"/>
<dbReference type="InterPro" id="IPR039340">
    <property type="entry name" value="Tfc4/TFIIIC-102/Sfc4"/>
</dbReference>
<dbReference type="Proteomes" id="UP000030765">
    <property type="component" value="Unassembled WGS sequence"/>
</dbReference>
<evidence type="ECO:0000313" key="3">
    <source>
        <dbReference type="EMBL" id="KFB41351.1"/>
    </source>
</evidence>
<dbReference type="EMBL" id="KE525091">
    <property type="protein sequence ID" value="KFB41351.1"/>
    <property type="molecule type" value="Genomic_DNA"/>
</dbReference>
<dbReference type="GO" id="GO:0006383">
    <property type="term" value="P:transcription by RNA polymerase III"/>
    <property type="evidence" value="ECO:0007669"/>
    <property type="project" value="InterPro"/>
</dbReference>
<dbReference type="InterPro" id="IPR011990">
    <property type="entry name" value="TPR-like_helical_dom_sf"/>
</dbReference>
<feature type="region of interest" description="Disordered" evidence="2">
    <location>
        <begin position="129"/>
        <end position="151"/>
    </location>
</feature>
<dbReference type="VEuPathDB" id="VectorBase:ASIS003138"/>